<reference evidence="4" key="1">
    <citation type="submission" date="2021-05" db="EMBL/GenBank/DDBJ databases">
        <title>A free-living protist that lacks canonical eukaryotic 1 DNA replication and segregation systems.</title>
        <authorList>
            <person name="Salas-Leiva D.E."/>
            <person name="Tromer E.C."/>
            <person name="Curtis B.A."/>
            <person name="Jerlstrom-Hultqvist J."/>
            <person name="Kolisko M."/>
            <person name="Yi Z."/>
            <person name="Salas-Leiva J.S."/>
            <person name="Gallot-Lavallee L."/>
            <person name="Kops G.J.P.L."/>
            <person name="Archibald J.M."/>
            <person name="Simpson A.G.B."/>
            <person name="Roger A.J."/>
        </authorList>
    </citation>
    <scope>NUCLEOTIDE SEQUENCE</scope>
    <source>
        <strain evidence="4">BICM</strain>
    </source>
</reference>
<dbReference type="InterPro" id="IPR023395">
    <property type="entry name" value="MCP_dom_sf"/>
</dbReference>
<evidence type="ECO:0000256" key="3">
    <source>
        <dbReference type="ARBA" id="ARBA00023136"/>
    </source>
</evidence>
<keyword evidence="2" id="KW-0812">Transmembrane</keyword>
<name>A0A8J6B377_9EUKA</name>
<gene>
    <name evidence="4" type="ORF">J8273_3734</name>
</gene>
<evidence type="ECO:0000256" key="2">
    <source>
        <dbReference type="ARBA" id="ARBA00022692"/>
    </source>
</evidence>
<comment type="subcellular location">
    <subcellularLocation>
        <location evidence="1">Membrane</location>
    </subcellularLocation>
</comment>
<protein>
    <submittedName>
        <fullName evidence="4">Uncharacterized protein</fullName>
    </submittedName>
</protein>
<keyword evidence="3" id="KW-0472">Membrane</keyword>
<evidence type="ECO:0000313" key="5">
    <source>
        <dbReference type="Proteomes" id="UP000717585"/>
    </source>
</evidence>
<dbReference type="SUPFAM" id="SSF103506">
    <property type="entry name" value="Mitochondrial carrier"/>
    <property type="match status" value="1"/>
</dbReference>
<dbReference type="Proteomes" id="UP000717585">
    <property type="component" value="Unassembled WGS sequence"/>
</dbReference>
<dbReference type="EMBL" id="JAHDYR010000013">
    <property type="protein sequence ID" value="KAG9394758.1"/>
    <property type="molecule type" value="Genomic_DNA"/>
</dbReference>
<evidence type="ECO:0000313" key="4">
    <source>
        <dbReference type="EMBL" id="KAG9394758.1"/>
    </source>
</evidence>
<keyword evidence="5" id="KW-1185">Reference proteome</keyword>
<comment type="caution">
    <text evidence="4">The sequence shown here is derived from an EMBL/GenBank/DDBJ whole genome shotgun (WGS) entry which is preliminary data.</text>
</comment>
<dbReference type="AlphaFoldDB" id="A0A8J6B377"/>
<organism evidence="4 5">
    <name type="scientific">Carpediemonas membranifera</name>
    <dbReference type="NCBI Taxonomy" id="201153"/>
    <lineage>
        <taxon>Eukaryota</taxon>
        <taxon>Metamonada</taxon>
        <taxon>Carpediemonas-like organisms</taxon>
        <taxon>Carpediemonas</taxon>
    </lineage>
</organism>
<sequence length="291" mass="31609">MNIRMKFSAHITAPPCGKCNHHHCHGHGKGKCSKACKDKHHAHANFDFHTKNSNEPEFLRFTRRNLTIATTPGAETSIGAISTGLATMTSMILFDNLTNIHAGLLDGPFVAPNIARIAGCLSTKNTNRFISSYVKGRLSQYMTAFVAGGSGDVFGAAIQTPAMAIARGEGAHWAGFVPSLPQTFLVGATEGVSGTFIRNWLKNQRRGCGRTRLSLAETAFVGIFAGSCAGLTKHAFEVARTAPEYRRIAIAATPQMIARNAVNICANYVAFDVAVRAFVYWRDRKDEKKQH</sequence>
<accession>A0A8J6B377</accession>
<dbReference type="GO" id="GO:0016020">
    <property type="term" value="C:membrane"/>
    <property type="evidence" value="ECO:0007669"/>
    <property type="project" value="UniProtKB-SubCell"/>
</dbReference>
<proteinExistence type="predicted"/>
<evidence type="ECO:0000256" key="1">
    <source>
        <dbReference type="ARBA" id="ARBA00004370"/>
    </source>
</evidence>